<dbReference type="KEGG" id="pco:PHACADRAFT_116167"/>
<proteinExistence type="inferred from homology"/>
<reference evidence="8 9" key="1">
    <citation type="journal article" date="2012" name="BMC Genomics">
        <title>Comparative genomics of the white-rot fungi, Phanerochaete carnosa and P. chrysosporium, to elucidate the genetic basis of the distinct wood types they colonize.</title>
        <authorList>
            <person name="Suzuki H."/>
            <person name="MacDonald J."/>
            <person name="Syed K."/>
            <person name="Salamov A."/>
            <person name="Hori C."/>
            <person name="Aerts A."/>
            <person name="Henrissat B."/>
            <person name="Wiebenga A."/>
            <person name="vanKuyk P.A."/>
            <person name="Barry K."/>
            <person name="Lindquist E."/>
            <person name="LaButti K."/>
            <person name="Lapidus A."/>
            <person name="Lucas S."/>
            <person name="Coutinho P."/>
            <person name="Gong Y."/>
            <person name="Samejima M."/>
            <person name="Mahadevan R."/>
            <person name="Abou-Zaid M."/>
            <person name="de Vries R.P."/>
            <person name="Igarashi K."/>
            <person name="Yadav J.S."/>
            <person name="Grigoriev I.V."/>
            <person name="Master E.R."/>
        </authorList>
    </citation>
    <scope>NUCLEOTIDE SEQUENCE [LARGE SCALE GENOMIC DNA]</scope>
    <source>
        <strain evidence="8 9">HHB-10118-sp</strain>
    </source>
</reference>
<evidence type="ECO:0000256" key="6">
    <source>
        <dbReference type="SAM" id="MobiDB-lite"/>
    </source>
</evidence>
<dbReference type="SUPFAM" id="SSF56112">
    <property type="entry name" value="Protein kinase-like (PK-like)"/>
    <property type="match status" value="1"/>
</dbReference>
<evidence type="ECO:0000256" key="4">
    <source>
        <dbReference type="PROSITE-ProRule" id="PRU10141"/>
    </source>
</evidence>
<keyword evidence="1 5" id="KW-0723">Serine/threonine-protein kinase</keyword>
<organism evidence="8 9">
    <name type="scientific">Phanerochaete carnosa (strain HHB-10118-sp)</name>
    <name type="common">White-rot fungus</name>
    <name type="synonym">Peniophora carnosa</name>
    <dbReference type="NCBI Taxonomy" id="650164"/>
    <lineage>
        <taxon>Eukaryota</taxon>
        <taxon>Fungi</taxon>
        <taxon>Dikarya</taxon>
        <taxon>Basidiomycota</taxon>
        <taxon>Agaricomycotina</taxon>
        <taxon>Agaricomycetes</taxon>
        <taxon>Polyporales</taxon>
        <taxon>Phanerochaetaceae</taxon>
        <taxon>Phanerochaete</taxon>
    </lineage>
</organism>
<protein>
    <recommendedName>
        <fullName evidence="7">Protein kinase domain-containing protein</fullName>
    </recommendedName>
</protein>
<dbReference type="PANTHER" id="PTHR44329">
    <property type="entry name" value="SERINE/THREONINE-PROTEIN KINASE TNNI3K-RELATED"/>
    <property type="match status" value="1"/>
</dbReference>
<dbReference type="STRING" id="650164.K5WEY5"/>
<keyword evidence="9" id="KW-1185">Reference proteome</keyword>
<feature type="region of interest" description="Disordered" evidence="6">
    <location>
        <begin position="337"/>
        <end position="390"/>
    </location>
</feature>
<dbReference type="InterPro" id="IPR017441">
    <property type="entry name" value="Protein_kinase_ATP_BS"/>
</dbReference>
<keyword evidence="1 5" id="KW-0418">Kinase</keyword>
<evidence type="ECO:0000256" key="3">
    <source>
        <dbReference type="ARBA" id="ARBA00022840"/>
    </source>
</evidence>
<gene>
    <name evidence="8" type="ORF">PHACADRAFT_116167</name>
</gene>
<evidence type="ECO:0000313" key="8">
    <source>
        <dbReference type="EMBL" id="EKM57815.1"/>
    </source>
</evidence>
<keyword evidence="3 4" id="KW-0067">ATP-binding</keyword>
<dbReference type="InterPro" id="IPR001245">
    <property type="entry name" value="Ser-Thr/Tyr_kinase_cat_dom"/>
</dbReference>
<evidence type="ECO:0000313" key="9">
    <source>
        <dbReference type="Proteomes" id="UP000008370"/>
    </source>
</evidence>
<dbReference type="PANTHER" id="PTHR44329:SF214">
    <property type="entry name" value="PROTEIN KINASE DOMAIN-CONTAINING PROTEIN"/>
    <property type="match status" value="1"/>
</dbReference>
<evidence type="ECO:0000259" key="7">
    <source>
        <dbReference type="PROSITE" id="PS50011"/>
    </source>
</evidence>
<dbReference type="GO" id="GO:0004674">
    <property type="term" value="F:protein serine/threonine kinase activity"/>
    <property type="evidence" value="ECO:0007669"/>
    <property type="project" value="UniProtKB-KW"/>
</dbReference>
<dbReference type="PROSITE" id="PS00108">
    <property type="entry name" value="PROTEIN_KINASE_ST"/>
    <property type="match status" value="1"/>
</dbReference>
<dbReference type="InterPro" id="IPR000719">
    <property type="entry name" value="Prot_kinase_dom"/>
</dbReference>
<dbReference type="RefSeq" id="XP_007393159.1">
    <property type="nucleotide sequence ID" value="XM_007393097.1"/>
</dbReference>
<evidence type="ECO:0000256" key="5">
    <source>
        <dbReference type="RuleBase" id="RU000304"/>
    </source>
</evidence>
<feature type="compositionally biased region" description="Basic residues" evidence="6">
    <location>
        <begin position="363"/>
        <end position="373"/>
    </location>
</feature>
<dbReference type="Pfam" id="PF07714">
    <property type="entry name" value="PK_Tyr_Ser-Thr"/>
    <property type="match status" value="1"/>
</dbReference>
<evidence type="ECO:0000256" key="1">
    <source>
        <dbReference type="ARBA" id="ARBA00022527"/>
    </source>
</evidence>
<name>K5WEY5_PHACS</name>
<dbReference type="PROSITE" id="PS00107">
    <property type="entry name" value="PROTEIN_KINASE_ATP"/>
    <property type="match status" value="1"/>
</dbReference>
<dbReference type="Gene3D" id="1.10.510.10">
    <property type="entry name" value="Transferase(Phosphotransferase) domain 1"/>
    <property type="match status" value="1"/>
</dbReference>
<dbReference type="PRINTS" id="PR00109">
    <property type="entry name" value="TYRKINASE"/>
</dbReference>
<dbReference type="SMART" id="SM00220">
    <property type="entry name" value="S_TKc"/>
    <property type="match status" value="1"/>
</dbReference>
<comment type="similarity">
    <text evidence="5">Belongs to the protein kinase superfamily.</text>
</comment>
<accession>K5WEY5</accession>
<dbReference type="PROSITE" id="PS50011">
    <property type="entry name" value="PROTEIN_KINASE_DOM"/>
    <property type="match status" value="1"/>
</dbReference>
<evidence type="ECO:0000256" key="2">
    <source>
        <dbReference type="ARBA" id="ARBA00022741"/>
    </source>
</evidence>
<dbReference type="OrthoDB" id="2802511at2759"/>
<dbReference type="InterPro" id="IPR008271">
    <property type="entry name" value="Ser/Thr_kinase_AS"/>
</dbReference>
<keyword evidence="2 4" id="KW-0547">Nucleotide-binding</keyword>
<dbReference type="GO" id="GO:0005524">
    <property type="term" value="F:ATP binding"/>
    <property type="evidence" value="ECO:0007669"/>
    <property type="project" value="UniProtKB-UniRule"/>
</dbReference>
<keyword evidence="1 5" id="KW-0808">Transferase</keyword>
<dbReference type="GeneID" id="18907756"/>
<dbReference type="InterPro" id="IPR011009">
    <property type="entry name" value="Kinase-like_dom_sf"/>
</dbReference>
<dbReference type="InParanoid" id="K5WEY5"/>
<dbReference type="EMBL" id="JH930470">
    <property type="protein sequence ID" value="EKM57815.1"/>
    <property type="molecule type" value="Genomic_DNA"/>
</dbReference>
<dbReference type="AlphaFoldDB" id="K5WEY5"/>
<dbReference type="Proteomes" id="UP000008370">
    <property type="component" value="Unassembled WGS sequence"/>
</dbReference>
<feature type="domain" description="Protein kinase" evidence="7">
    <location>
        <begin position="27"/>
        <end position="285"/>
    </location>
</feature>
<sequence length="405" mass="45522">MQETERRSRNIPTLPDQYVITSLECVWFPDKRIGSGGYASVYLGTYHGATVAVKVLRKGTPHRMMDAEVKIWMKLRHPHILPFYGCCSFADPPFMICEYKENGNINEYLRRKPEADRRKLLYEACLGLVHLHSHDIVHSDLKGSNILIDKAGTACLADFGLSKTKTHSVIYGVHNTSGPVLQGALRWMSPEQIQGASPDKPGDVYSFAMTIYEIFTSSPPFSGVADSDVQHNVCSYNTRPLRPIDPRIAGLGLDDTMWALVTRCWDKEARARPFAVQVLEKLKVLARSYNESHRQQYAERVEPVLSTSQYPAYTHKTGCLSPPGEFFGDDDIRATTFPRPPSPYQNTQSSPMYPSAAPATRSVLHKSPKRAQRIAKECPPPAYESQPEEDRALRAKLVKFHSPSI</sequence>
<dbReference type="InterPro" id="IPR051681">
    <property type="entry name" value="Ser/Thr_Kinases-Pseudokinases"/>
</dbReference>
<feature type="binding site" evidence="4">
    <location>
        <position position="54"/>
    </location>
    <ligand>
        <name>ATP</name>
        <dbReference type="ChEBI" id="CHEBI:30616"/>
    </ligand>
</feature>
<dbReference type="HOGENOM" id="CLU_679891_0_0_1"/>